<dbReference type="Proteomes" id="UP000190648">
    <property type="component" value="Unassembled WGS sequence"/>
</dbReference>
<dbReference type="SUPFAM" id="SSF50729">
    <property type="entry name" value="PH domain-like"/>
    <property type="match status" value="1"/>
</dbReference>
<organism evidence="2 3">
    <name type="scientific">Patagioenas fasciata monilis</name>
    <dbReference type="NCBI Taxonomy" id="372326"/>
    <lineage>
        <taxon>Eukaryota</taxon>
        <taxon>Metazoa</taxon>
        <taxon>Chordata</taxon>
        <taxon>Craniata</taxon>
        <taxon>Vertebrata</taxon>
        <taxon>Euteleostomi</taxon>
        <taxon>Archelosauria</taxon>
        <taxon>Archosauria</taxon>
        <taxon>Dinosauria</taxon>
        <taxon>Saurischia</taxon>
        <taxon>Theropoda</taxon>
        <taxon>Coelurosauria</taxon>
        <taxon>Aves</taxon>
        <taxon>Neognathae</taxon>
        <taxon>Neoaves</taxon>
        <taxon>Columbimorphae</taxon>
        <taxon>Columbiformes</taxon>
        <taxon>Columbidae</taxon>
        <taxon>Patagioenas</taxon>
    </lineage>
</organism>
<sequence length="97" mass="11144">MFEEFDSSSWIISVELAIGPEEGISYLTDKGANPTHLADFNQVQTIQYSNSEDKDRKGMLQLKIAGAPEVRYDLYWLWISWEGLEIVILLMKIFSVL</sequence>
<reference evidence="2 3" key="1">
    <citation type="submission" date="2016-02" db="EMBL/GenBank/DDBJ databases">
        <title>Band-tailed pigeon sequencing and assembly.</title>
        <authorList>
            <person name="Soares A.E."/>
            <person name="Novak B.J."/>
            <person name="Rice E.S."/>
            <person name="O'Connell B."/>
            <person name="Chang D."/>
            <person name="Weber S."/>
            <person name="Shapiro B."/>
        </authorList>
    </citation>
    <scope>NUCLEOTIDE SEQUENCE [LARGE SCALE GENOMIC DNA]</scope>
    <source>
        <strain evidence="2">BTP2013</strain>
        <tissue evidence="2">Blood</tissue>
    </source>
</reference>
<evidence type="ECO:0000313" key="3">
    <source>
        <dbReference type="Proteomes" id="UP000190648"/>
    </source>
</evidence>
<dbReference type="STRING" id="372326.A0A1V4KN52"/>
<evidence type="ECO:0000259" key="1">
    <source>
        <dbReference type="Pfam" id="PF21477"/>
    </source>
</evidence>
<dbReference type="AlphaFoldDB" id="A0A1V4KN52"/>
<protein>
    <recommendedName>
        <fullName evidence="1">FAK1-like FERM domain-containing protein</fullName>
    </recommendedName>
</protein>
<dbReference type="EMBL" id="LSYS01002644">
    <property type="protein sequence ID" value="OPJ85859.1"/>
    <property type="molecule type" value="Genomic_DNA"/>
</dbReference>
<gene>
    <name evidence="2" type="ORF">AV530_009523</name>
</gene>
<comment type="caution">
    <text evidence="2">The sequence shown here is derived from an EMBL/GenBank/DDBJ whole genome shotgun (WGS) entry which is preliminary data.</text>
</comment>
<dbReference type="Pfam" id="PF21477">
    <property type="entry name" value="FERM_C_FAK1"/>
    <property type="match status" value="1"/>
</dbReference>
<name>A0A1V4KN52_PATFA</name>
<proteinExistence type="predicted"/>
<dbReference type="PANTHER" id="PTHR46221:SF12">
    <property type="entry name" value="NON-SPECIFIC PROTEIN-TYROSINE KINASE"/>
    <property type="match status" value="1"/>
</dbReference>
<dbReference type="Gene3D" id="2.30.29.30">
    <property type="entry name" value="Pleckstrin-homology domain (PH domain)/Phosphotyrosine-binding domain (PTB)"/>
    <property type="match status" value="1"/>
</dbReference>
<feature type="domain" description="FAK1-like FERM" evidence="1">
    <location>
        <begin position="8"/>
        <end position="69"/>
    </location>
</feature>
<accession>A0A1V4KN52</accession>
<keyword evidence="3" id="KW-1185">Reference proteome</keyword>
<dbReference type="PANTHER" id="PTHR46221">
    <property type="entry name" value="FERM AND PDZ DOMAIN-CONTAINING PROTEIN FAMILY MEMBER"/>
    <property type="match status" value="1"/>
</dbReference>
<dbReference type="OrthoDB" id="9330901at2759"/>
<evidence type="ECO:0000313" key="2">
    <source>
        <dbReference type="EMBL" id="OPJ85859.1"/>
    </source>
</evidence>
<dbReference type="InterPro" id="IPR049385">
    <property type="entry name" value="FAK1-like_FERM_C"/>
</dbReference>
<dbReference type="InterPro" id="IPR011993">
    <property type="entry name" value="PH-like_dom_sf"/>
</dbReference>